<dbReference type="GO" id="GO:0016491">
    <property type="term" value="F:oxidoreductase activity"/>
    <property type="evidence" value="ECO:0007669"/>
    <property type="project" value="UniProtKB-KW"/>
</dbReference>
<dbReference type="PANTHER" id="PTHR43157">
    <property type="entry name" value="PHOSPHATIDYLINOSITOL-GLYCAN BIOSYNTHESIS CLASS F PROTEIN-RELATED"/>
    <property type="match status" value="1"/>
</dbReference>
<keyword evidence="4" id="KW-1185">Reference proteome</keyword>
<reference evidence="3 4" key="1">
    <citation type="journal article" date="2010" name="Science">
        <title>Genomic comparison of the ants Camponotus floridanus and Harpegnathos saltator.</title>
        <authorList>
            <person name="Bonasio R."/>
            <person name="Zhang G."/>
            <person name="Ye C."/>
            <person name="Mutti N.S."/>
            <person name="Fang X."/>
            <person name="Qin N."/>
            <person name="Donahue G."/>
            <person name="Yang P."/>
            <person name="Li Q."/>
            <person name="Li C."/>
            <person name="Zhang P."/>
            <person name="Huang Z."/>
            <person name="Berger S.L."/>
            <person name="Reinberg D."/>
            <person name="Wang J."/>
            <person name="Liebig J."/>
        </authorList>
    </citation>
    <scope>NUCLEOTIDE SEQUENCE [LARGE SCALE GENOMIC DNA]</scope>
    <source>
        <strain evidence="4">C129</strain>
    </source>
</reference>
<organism evidence="4">
    <name type="scientific">Camponotus floridanus</name>
    <name type="common">Florida carpenter ant</name>
    <dbReference type="NCBI Taxonomy" id="104421"/>
    <lineage>
        <taxon>Eukaryota</taxon>
        <taxon>Metazoa</taxon>
        <taxon>Ecdysozoa</taxon>
        <taxon>Arthropoda</taxon>
        <taxon>Hexapoda</taxon>
        <taxon>Insecta</taxon>
        <taxon>Pterygota</taxon>
        <taxon>Neoptera</taxon>
        <taxon>Endopterygota</taxon>
        <taxon>Hymenoptera</taxon>
        <taxon>Apocrita</taxon>
        <taxon>Aculeata</taxon>
        <taxon>Formicoidea</taxon>
        <taxon>Formicidae</taxon>
        <taxon>Formicinae</taxon>
        <taxon>Camponotus</taxon>
    </lineage>
</organism>
<dbReference type="STRING" id="104421.E2AS81"/>
<dbReference type="EMBL" id="GL442229">
    <property type="protein sequence ID" value="EFN63711.1"/>
    <property type="molecule type" value="Genomic_DNA"/>
</dbReference>
<dbReference type="PANTHER" id="PTHR43157:SF73">
    <property type="entry name" value="WW DOMAIN-CONTAINING OXIDOREDUCTASE-LIKE PROTEIN"/>
    <property type="match status" value="1"/>
</dbReference>
<proteinExistence type="inferred from homology"/>
<dbReference type="Gene3D" id="3.40.50.720">
    <property type="entry name" value="NAD(P)-binding Rossmann-like Domain"/>
    <property type="match status" value="1"/>
</dbReference>
<dbReference type="PRINTS" id="PR00080">
    <property type="entry name" value="SDRFAMILY"/>
</dbReference>
<evidence type="ECO:0000313" key="3">
    <source>
        <dbReference type="EMBL" id="EFN63711.1"/>
    </source>
</evidence>
<dbReference type="InterPro" id="IPR036291">
    <property type="entry name" value="NAD(P)-bd_dom_sf"/>
</dbReference>
<dbReference type="InParanoid" id="E2AS81"/>
<name>E2AS81_CAMFO</name>
<sequence>MWLFHSQCTSKARLVGKTVVITGANTGIGKETARDLYRRGARVILACRDLQRANDALEDLKKNPPSRADREQFQGNPGELMIYRLDLSSLKSVKECARNLLTKESAIHLLINNAGVMMCPQQTTEDGFELQLQTNYIGHFLLTLLLLPKMRSSDPICRILNVSSRIHIFGAIHDDLNLKESYTPLKAYMQSKLANILFTKELARRLKEANIKGINVYSLHPGVITTELGRHFSRTIFPGANALFRMILRPVLKNPEEGAQTTVYCSVDEKTANETGLYYQECKVATTQWRTQNDRIAKNLWDQTCRLLHLNPDEDFDTFLKTISNYSLNHI</sequence>
<dbReference type="InterPro" id="IPR002347">
    <property type="entry name" value="SDR_fam"/>
</dbReference>
<accession>E2AS81</accession>
<dbReference type="PRINTS" id="PR00081">
    <property type="entry name" value="GDHRDH"/>
</dbReference>
<gene>
    <name evidence="3" type="ORF">EAG_09638</name>
</gene>
<dbReference type="Pfam" id="PF00106">
    <property type="entry name" value="adh_short"/>
    <property type="match status" value="1"/>
</dbReference>
<dbReference type="KEGG" id="cfo:105255508"/>
<dbReference type="AlphaFoldDB" id="E2AS81"/>
<evidence type="ECO:0000313" key="4">
    <source>
        <dbReference type="Proteomes" id="UP000000311"/>
    </source>
</evidence>
<dbReference type="SUPFAM" id="SSF51735">
    <property type="entry name" value="NAD(P)-binding Rossmann-fold domains"/>
    <property type="match status" value="1"/>
</dbReference>
<evidence type="ECO:0000256" key="2">
    <source>
        <dbReference type="RuleBase" id="RU000363"/>
    </source>
</evidence>
<evidence type="ECO:0000256" key="1">
    <source>
        <dbReference type="ARBA" id="ARBA00023002"/>
    </source>
</evidence>
<comment type="similarity">
    <text evidence="2">Belongs to the short-chain dehydrogenases/reductases (SDR) family.</text>
</comment>
<dbReference type="Proteomes" id="UP000000311">
    <property type="component" value="Unassembled WGS sequence"/>
</dbReference>
<dbReference type="OMA" id="NWDDLNW"/>
<dbReference type="OrthoDB" id="191139at2759"/>
<protein>
    <submittedName>
        <fullName evidence="3">Retinol dehydrogenase 11</fullName>
    </submittedName>
</protein>
<keyword evidence="1" id="KW-0560">Oxidoreductase</keyword>